<evidence type="ECO:0000256" key="7">
    <source>
        <dbReference type="SAM" id="Phobius"/>
    </source>
</evidence>
<comment type="subcellular location">
    <subcellularLocation>
        <location evidence="1">Membrane</location>
        <topology evidence="1">Multi-pass membrane protein</topology>
    </subcellularLocation>
</comment>
<organism evidence="9 10">
    <name type="scientific">Suillus plorans</name>
    <dbReference type="NCBI Taxonomy" id="116603"/>
    <lineage>
        <taxon>Eukaryota</taxon>
        <taxon>Fungi</taxon>
        <taxon>Dikarya</taxon>
        <taxon>Basidiomycota</taxon>
        <taxon>Agaricomycotina</taxon>
        <taxon>Agaricomycetes</taxon>
        <taxon>Agaricomycetidae</taxon>
        <taxon>Boletales</taxon>
        <taxon>Suillineae</taxon>
        <taxon>Suillaceae</taxon>
        <taxon>Suillus</taxon>
    </lineage>
</organism>
<evidence type="ECO:0000313" key="9">
    <source>
        <dbReference type="EMBL" id="KAG1791885.1"/>
    </source>
</evidence>
<evidence type="ECO:0000256" key="2">
    <source>
        <dbReference type="ARBA" id="ARBA00022448"/>
    </source>
</evidence>
<dbReference type="GO" id="GO:0016020">
    <property type="term" value="C:membrane"/>
    <property type="evidence" value="ECO:0007669"/>
    <property type="project" value="UniProtKB-SubCell"/>
</dbReference>
<dbReference type="Gene3D" id="1.20.1250.20">
    <property type="entry name" value="MFS general substrate transporter like domains"/>
    <property type="match status" value="1"/>
</dbReference>
<feature type="compositionally biased region" description="Acidic residues" evidence="6">
    <location>
        <begin position="1"/>
        <end position="10"/>
    </location>
</feature>
<dbReference type="Pfam" id="PF07690">
    <property type="entry name" value="MFS_1"/>
    <property type="match status" value="1"/>
</dbReference>
<evidence type="ECO:0000256" key="4">
    <source>
        <dbReference type="ARBA" id="ARBA00022989"/>
    </source>
</evidence>
<gene>
    <name evidence="9" type="ORF">HD556DRAFT_1444959</name>
</gene>
<feature type="transmembrane region" description="Helical" evidence="7">
    <location>
        <begin position="473"/>
        <end position="493"/>
    </location>
</feature>
<comment type="caution">
    <text evidence="9">The sequence shown here is derived from an EMBL/GenBank/DDBJ whole genome shotgun (WGS) entry which is preliminary data.</text>
</comment>
<feature type="transmembrane region" description="Helical" evidence="7">
    <location>
        <begin position="368"/>
        <end position="386"/>
    </location>
</feature>
<evidence type="ECO:0000259" key="8">
    <source>
        <dbReference type="PROSITE" id="PS50850"/>
    </source>
</evidence>
<accession>A0A9P7AN63</accession>
<feature type="transmembrane region" description="Helical" evidence="7">
    <location>
        <begin position="218"/>
        <end position="242"/>
    </location>
</feature>
<evidence type="ECO:0000256" key="3">
    <source>
        <dbReference type="ARBA" id="ARBA00022692"/>
    </source>
</evidence>
<proteinExistence type="predicted"/>
<feature type="transmembrane region" description="Helical" evidence="7">
    <location>
        <begin position="398"/>
        <end position="424"/>
    </location>
</feature>
<feature type="transmembrane region" description="Helical" evidence="7">
    <location>
        <begin position="338"/>
        <end position="356"/>
    </location>
</feature>
<dbReference type="Proteomes" id="UP000719766">
    <property type="component" value="Unassembled WGS sequence"/>
</dbReference>
<keyword evidence="4 7" id="KW-1133">Transmembrane helix</keyword>
<dbReference type="GeneID" id="64600626"/>
<evidence type="ECO:0000256" key="5">
    <source>
        <dbReference type="ARBA" id="ARBA00023136"/>
    </source>
</evidence>
<keyword evidence="10" id="KW-1185">Reference proteome</keyword>
<feature type="domain" description="Major facilitator superfamily (MFS) profile" evidence="8">
    <location>
        <begin position="292"/>
        <end position="502"/>
    </location>
</feature>
<keyword evidence="5 7" id="KW-0472">Membrane</keyword>
<dbReference type="InterPro" id="IPR036259">
    <property type="entry name" value="MFS_trans_sf"/>
</dbReference>
<name>A0A9P7AN63_9AGAM</name>
<dbReference type="EMBL" id="JABBWE010000040">
    <property type="protein sequence ID" value="KAG1791885.1"/>
    <property type="molecule type" value="Genomic_DNA"/>
</dbReference>
<evidence type="ECO:0000256" key="6">
    <source>
        <dbReference type="SAM" id="MobiDB-lite"/>
    </source>
</evidence>
<dbReference type="InterPro" id="IPR020846">
    <property type="entry name" value="MFS_dom"/>
</dbReference>
<feature type="region of interest" description="Disordered" evidence="6">
    <location>
        <begin position="1"/>
        <end position="20"/>
    </location>
</feature>
<dbReference type="OrthoDB" id="419616at2759"/>
<feature type="transmembrane region" description="Helical" evidence="7">
    <location>
        <begin position="297"/>
        <end position="318"/>
    </location>
</feature>
<feature type="transmembrane region" description="Helical" evidence="7">
    <location>
        <begin position="176"/>
        <end position="198"/>
    </location>
</feature>
<dbReference type="InterPro" id="IPR011701">
    <property type="entry name" value="MFS"/>
</dbReference>
<evidence type="ECO:0000256" key="1">
    <source>
        <dbReference type="ARBA" id="ARBA00004141"/>
    </source>
</evidence>
<dbReference type="PANTHER" id="PTHR23504:SF15">
    <property type="entry name" value="MAJOR FACILITATOR SUPERFAMILY (MFS) PROFILE DOMAIN-CONTAINING PROTEIN"/>
    <property type="match status" value="1"/>
</dbReference>
<dbReference type="GO" id="GO:0022857">
    <property type="term" value="F:transmembrane transporter activity"/>
    <property type="evidence" value="ECO:0007669"/>
    <property type="project" value="InterPro"/>
</dbReference>
<sequence length="502" mass="54815">MIAQQNDEETPLLQRPEQPTAKAPLPWDQIWILLLLEMPELISSRTLAPFIPEVRILCLLVISNHNWIVKLIRDIGVTHGDESQVGHYAGILESSYYAAHTLTIFHWSQLSDHIGRKPVILTALLAISISMFSFGLSKAFFALVVSRVVCGAFDASDSMAKSNLMDITDATNMPKAYSYIPIPWMIAGTVGALIGGSLSRPADRFPNIFGRSELLKTYPYLLPCSISGFLIWTMWLVTYICLKESVSTKTPLWELIKGGFFGQSYSKPRQPLSNVIVDPGEVKSKPLPPRALLTSKVLSVTASYATTGLLQMSLNSVLPVFYATPIELGGLSLDPPRIGALLAASSVIQIFQLLFYTRLNDCFGARAIHITGLSSGIPIVILFPVANALARAYGIGMAVWLCVVVQLILRTSLIMCFPCITLFVRTAAPNRASIGATNGISQVAVAVARIVGPACATSVFSYSLQKEHDAWSIYYFLTAVVFLAVGTALPLPYDPSVWEDSQ</sequence>
<dbReference type="PANTHER" id="PTHR23504">
    <property type="entry name" value="MAJOR FACILITATOR SUPERFAMILY DOMAIN-CONTAINING PROTEIN 10"/>
    <property type="match status" value="1"/>
</dbReference>
<dbReference type="PROSITE" id="PS50850">
    <property type="entry name" value="MFS"/>
    <property type="match status" value="1"/>
</dbReference>
<feature type="transmembrane region" description="Helical" evidence="7">
    <location>
        <begin position="118"/>
        <end position="134"/>
    </location>
</feature>
<keyword evidence="2" id="KW-0813">Transport</keyword>
<reference evidence="9" key="1">
    <citation type="journal article" date="2020" name="New Phytol.">
        <title>Comparative genomics reveals dynamic genome evolution in host specialist ectomycorrhizal fungi.</title>
        <authorList>
            <person name="Lofgren L.A."/>
            <person name="Nguyen N.H."/>
            <person name="Vilgalys R."/>
            <person name="Ruytinx J."/>
            <person name="Liao H.L."/>
            <person name="Branco S."/>
            <person name="Kuo A."/>
            <person name="LaButti K."/>
            <person name="Lipzen A."/>
            <person name="Andreopoulos W."/>
            <person name="Pangilinan J."/>
            <person name="Riley R."/>
            <person name="Hundley H."/>
            <person name="Na H."/>
            <person name="Barry K."/>
            <person name="Grigoriev I.V."/>
            <person name="Stajich J.E."/>
            <person name="Kennedy P.G."/>
        </authorList>
    </citation>
    <scope>NUCLEOTIDE SEQUENCE</scope>
    <source>
        <strain evidence="9">S12</strain>
    </source>
</reference>
<dbReference type="RefSeq" id="XP_041158623.1">
    <property type="nucleotide sequence ID" value="XM_041306862.1"/>
</dbReference>
<evidence type="ECO:0000313" key="10">
    <source>
        <dbReference type="Proteomes" id="UP000719766"/>
    </source>
</evidence>
<protein>
    <submittedName>
        <fullName evidence="9">Major facilitator superfamily domain-containing protein</fullName>
    </submittedName>
</protein>
<dbReference type="AlphaFoldDB" id="A0A9P7AN63"/>
<keyword evidence="3 7" id="KW-0812">Transmembrane</keyword>
<dbReference type="SUPFAM" id="SSF103473">
    <property type="entry name" value="MFS general substrate transporter"/>
    <property type="match status" value="1"/>
</dbReference>